<dbReference type="PROSITE" id="PS50014">
    <property type="entry name" value="BROMODOMAIN_2"/>
    <property type="match status" value="1"/>
</dbReference>
<comment type="caution">
    <text evidence="5">The sequence shown here is derived from an EMBL/GenBank/DDBJ whole genome shotgun (WGS) entry which is preliminary data.</text>
</comment>
<dbReference type="InterPro" id="IPR036427">
    <property type="entry name" value="Bromodomain-like_sf"/>
</dbReference>
<reference evidence="5 6" key="2">
    <citation type="submission" date="2017-10" db="EMBL/GenBank/DDBJ databases">
        <title>Genome analyses suggest a sexual origin of heterokaryosis in a supposedly ancient asexual fungus.</title>
        <authorList>
            <person name="Corradi N."/>
            <person name="Sedzielewska K."/>
            <person name="Noel J."/>
            <person name="Charron P."/>
            <person name="Farinelli L."/>
            <person name="Marton T."/>
            <person name="Kruger M."/>
            <person name="Pelin A."/>
            <person name="Brachmann A."/>
            <person name="Corradi N."/>
        </authorList>
    </citation>
    <scope>NUCLEOTIDE SEQUENCE [LARGE SCALE GENOMIC DNA]</scope>
    <source>
        <strain evidence="5 6">A1</strain>
    </source>
</reference>
<feature type="domain" description="Bromo" evidence="4">
    <location>
        <begin position="1"/>
        <end position="44"/>
    </location>
</feature>
<dbReference type="Pfam" id="PF00439">
    <property type="entry name" value="Bromodomain"/>
    <property type="match status" value="1"/>
</dbReference>
<organism evidence="5 6">
    <name type="scientific">Rhizophagus irregularis</name>
    <dbReference type="NCBI Taxonomy" id="588596"/>
    <lineage>
        <taxon>Eukaryota</taxon>
        <taxon>Fungi</taxon>
        <taxon>Fungi incertae sedis</taxon>
        <taxon>Mucoromycota</taxon>
        <taxon>Glomeromycotina</taxon>
        <taxon>Glomeromycetes</taxon>
        <taxon>Glomerales</taxon>
        <taxon>Glomeraceae</taxon>
        <taxon>Rhizophagus</taxon>
    </lineage>
</organism>
<dbReference type="SUPFAM" id="SSF47370">
    <property type="entry name" value="Bromodomain"/>
    <property type="match status" value="1"/>
</dbReference>
<evidence type="ECO:0000256" key="2">
    <source>
        <dbReference type="PROSITE-ProRule" id="PRU00035"/>
    </source>
</evidence>
<dbReference type="EMBL" id="LLXH01000263">
    <property type="protein sequence ID" value="PKC69714.1"/>
    <property type="molecule type" value="Genomic_DNA"/>
</dbReference>
<evidence type="ECO:0000256" key="3">
    <source>
        <dbReference type="SAM" id="MobiDB-lite"/>
    </source>
</evidence>
<dbReference type="AlphaFoldDB" id="A0A2N0S2D8"/>
<dbReference type="VEuPathDB" id="FungiDB:RhiirA1_503735"/>
<sequence length="315" mass="35724">MDLTTVEHNLWAGEYDGAVSKFYDDLAQIIYNAFKFHREGSVIFKEADSMLAYFVDLTTKLSKPPHDLNKLDFTLAQIGAKLPHEEFGDVCSVAPNIESKIYITPLYSFRQVTRSGSNVAKLPHAAAERLDPMSCPLFDTFERGSLPPQREKRTIFAKSKLKRNSLKAKIGAYKEAFLYRVIIWRKNVKFLIDGVELDAQRDLLFDVFVVKDGEDSKLPETRRAVAMCSYFSKNFGPTLRSRAILSRKATRIQYRASINPESRTCRVHVARQMDIVPKASAKCKKNGPPNSFSSHTHDQHNSGQIDIPCVSWEKG</sequence>
<dbReference type="Proteomes" id="UP000232688">
    <property type="component" value="Unassembled WGS sequence"/>
</dbReference>
<dbReference type="VEuPathDB" id="FungiDB:RhiirFUN_008460"/>
<keyword evidence="1 2" id="KW-0103">Bromodomain</keyword>
<proteinExistence type="predicted"/>
<accession>A0A2N0S2D8</accession>
<evidence type="ECO:0000259" key="4">
    <source>
        <dbReference type="PROSITE" id="PS50014"/>
    </source>
</evidence>
<evidence type="ECO:0000313" key="6">
    <source>
        <dbReference type="Proteomes" id="UP000232688"/>
    </source>
</evidence>
<protein>
    <recommendedName>
        <fullName evidence="4">Bromo domain-containing protein</fullName>
    </recommendedName>
</protein>
<gene>
    <name evidence="5" type="ORF">RhiirA1_503735</name>
</gene>
<dbReference type="CDD" id="cd04369">
    <property type="entry name" value="Bromodomain"/>
    <property type="match status" value="1"/>
</dbReference>
<dbReference type="Gene3D" id="1.20.920.10">
    <property type="entry name" value="Bromodomain-like"/>
    <property type="match status" value="1"/>
</dbReference>
<reference evidence="5 6" key="1">
    <citation type="submission" date="2017-10" db="EMBL/GenBank/DDBJ databases">
        <title>Extensive intraspecific genome diversity in a model arbuscular mycorrhizal fungus.</title>
        <authorList>
            <person name="Chen E.C.H."/>
            <person name="Morin E."/>
            <person name="Baudet D."/>
            <person name="Noel J."/>
            <person name="Ndikumana S."/>
            <person name="Charron P."/>
            <person name="St-Onge C."/>
            <person name="Giorgi J."/>
            <person name="Grigoriev I.V."/>
            <person name="Roux C."/>
            <person name="Martin F.M."/>
            <person name="Corradi N."/>
        </authorList>
    </citation>
    <scope>NUCLEOTIDE SEQUENCE [LARGE SCALE GENOMIC DNA]</scope>
    <source>
        <strain evidence="5 6">A1</strain>
    </source>
</reference>
<feature type="region of interest" description="Disordered" evidence="3">
    <location>
        <begin position="281"/>
        <end position="305"/>
    </location>
</feature>
<evidence type="ECO:0000256" key="1">
    <source>
        <dbReference type="ARBA" id="ARBA00023117"/>
    </source>
</evidence>
<dbReference type="GO" id="GO:0006325">
    <property type="term" value="P:chromatin organization"/>
    <property type="evidence" value="ECO:0007669"/>
    <property type="project" value="UniProtKB-ARBA"/>
</dbReference>
<evidence type="ECO:0000313" key="5">
    <source>
        <dbReference type="EMBL" id="PKC69714.1"/>
    </source>
</evidence>
<name>A0A2N0S2D8_9GLOM</name>
<dbReference type="VEuPathDB" id="FungiDB:FUN_008091"/>
<dbReference type="InterPro" id="IPR001487">
    <property type="entry name" value="Bromodomain"/>
</dbReference>